<accession>A0A7U9GIX5</accession>
<evidence type="ECO:0000313" key="2">
    <source>
        <dbReference type="Proteomes" id="UP000005756"/>
    </source>
</evidence>
<dbReference type="Proteomes" id="UP000005756">
    <property type="component" value="Unassembled WGS sequence"/>
</dbReference>
<name>A0A7U9GIX5_9GAMM</name>
<evidence type="ECO:0000313" key="1">
    <source>
        <dbReference type="EMBL" id="EHJ94425.1"/>
    </source>
</evidence>
<sequence>MINFITISSNWVAVMGSGCMAAITQPMTANYQHTPLLAENKKASH</sequence>
<protein>
    <submittedName>
        <fullName evidence="1">Uncharacterized protein</fullName>
    </submittedName>
</protein>
<dbReference type="EMBL" id="JH393257">
    <property type="protein sequence ID" value="EHJ94425.1"/>
    <property type="molecule type" value="Genomic_DNA"/>
</dbReference>
<dbReference type="AlphaFoldDB" id="A0A7U9GIX5"/>
<reference evidence="1 2" key="1">
    <citation type="submission" date="2011-10" db="EMBL/GenBank/DDBJ databases">
        <authorList>
            <person name="Quillaguamn J."/>
            <person name="Guzmn D."/>
            <person name="Balderrama-Subieta A."/>
            <person name="Cardona-Ortuo C."/>
            <person name="Guevara-Martnez M."/>
            <person name="Callisaya-Quispe N."/>
        </authorList>
    </citation>
    <scope>NUCLEOTIDE SEQUENCE [LARGE SCALE GENOMIC DNA]</scope>
    <source>
        <strain evidence="1 2">LC1</strain>
    </source>
</reference>
<proteinExistence type="predicted"/>
<organism evidence="1 2">
    <name type="scientific">Vreelandella boliviensis LC1</name>
    <dbReference type="NCBI Taxonomy" id="1072583"/>
    <lineage>
        <taxon>Bacteria</taxon>
        <taxon>Pseudomonadati</taxon>
        <taxon>Pseudomonadota</taxon>
        <taxon>Gammaproteobacteria</taxon>
        <taxon>Oceanospirillales</taxon>
        <taxon>Halomonadaceae</taxon>
        <taxon>Vreelandella</taxon>
    </lineage>
</organism>
<gene>
    <name evidence="1" type="ORF">KUC_1383</name>
</gene>